<feature type="signal peptide" evidence="2">
    <location>
        <begin position="1"/>
        <end position="21"/>
    </location>
</feature>
<feature type="chain" id="PRO_5015523875" evidence="2">
    <location>
        <begin position="22"/>
        <end position="114"/>
    </location>
</feature>
<keyword evidence="1" id="KW-0812">Transmembrane</keyword>
<dbReference type="RefSeq" id="WP_211304255.1">
    <property type="nucleotide sequence ID" value="NZ_PVTF01000002.1"/>
</dbReference>
<feature type="transmembrane region" description="Helical" evidence="1">
    <location>
        <begin position="55"/>
        <end position="82"/>
    </location>
</feature>
<evidence type="ECO:0000313" key="3">
    <source>
        <dbReference type="EMBL" id="PRY44474.1"/>
    </source>
</evidence>
<comment type="caution">
    <text evidence="3">The sequence shown here is derived from an EMBL/GenBank/DDBJ whole genome shotgun (WGS) entry which is preliminary data.</text>
</comment>
<protein>
    <submittedName>
        <fullName evidence="3">Uncharacterized protein</fullName>
    </submittedName>
</protein>
<accession>A0A2T0TFP3</accession>
<evidence type="ECO:0000256" key="2">
    <source>
        <dbReference type="SAM" id="SignalP"/>
    </source>
</evidence>
<dbReference type="AlphaFoldDB" id="A0A2T0TFP3"/>
<keyword evidence="1" id="KW-0472">Membrane</keyword>
<proteinExistence type="predicted"/>
<dbReference type="EMBL" id="PVTF01000002">
    <property type="protein sequence ID" value="PRY44474.1"/>
    <property type="molecule type" value="Genomic_DNA"/>
</dbReference>
<keyword evidence="4" id="KW-1185">Reference proteome</keyword>
<evidence type="ECO:0000256" key="1">
    <source>
        <dbReference type="SAM" id="Phobius"/>
    </source>
</evidence>
<keyword evidence="2" id="KW-0732">Signal</keyword>
<gene>
    <name evidence="3" type="ORF">CLV43_10239</name>
</gene>
<reference evidence="3 4" key="1">
    <citation type="submission" date="2018-03" db="EMBL/GenBank/DDBJ databases">
        <title>Genomic Encyclopedia of Archaeal and Bacterial Type Strains, Phase II (KMG-II): from individual species to whole genera.</title>
        <authorList>
            <person name="Goeker M."/>
        </authorList>
    </citation>
    <scope>NUCLEOTIDE SEQUENCE [LARGE SCALE GENOMIC DNA]</scope>
    <source>
        <strain evidence="3 4">DSM 44720</strain>
    </source>
</reference>
<name>A0A2T0TFP3_9PSEU</name>
<feature type="transmembrane region" description="Helical" evidence="1">
    <location>
        <begin position="94"/>
        <end position="113"/>
    </location>
</feature>
<keyword evidence="1" id="KW-1133">Transmembrane helix</keyword>
<dbReference type="Proteomes" id="UP000239494">
    <property type="component" value="Unassembled WGS sequence"/>
</dbReference>
<organism evidence="3 4">
    <name type="scientific">Umezawaea tangerina</name>
    <dbReference type="NCBI Taxonomy" id="84725"/>
    <lineage>
        <taxon>Bacteria</taxon>
        <taxon>Bacillati</taxon>
        <taxon>Actinomycetota</taxon>
        <taxon>Actinomycetes</taxon>
        <taxon>Pseudonocardiales</taxon>
        <taxon>Pseudonocardiaceae</taxon>
        <taxon>Umezawaea</taxon>
    </lineage>
</organism>
<sequence>MIVLLVLNALVATAGTGFAVAAAVRPESLSYSDAPTAGERFYAWMYTARGVPLGVLTAVVPFVATGTAAVLCLVAAAVAQAADAGIGLSRGERRMVVGAGVATLVHVVTAVAVG</sequence>
<evidence type="ECO:0000313" key="4">
    <source>
        <dbReference type="Proteomes" id="UP000239494"/>
    </source>
</evidence>